<feature type="transmembrane region" description="Helical" evidence="1">
    <location>
        <begin position="136"/>
        <end position="154"/>
    </location>
</feature>
<dbReference type="PANTHER" id="PTHR33979">
    <property type="entry name" value="OS02G0221600 PROTEIN"/>
    <property type="match status" value="1"/>
</dbReference>
<gene>
    <name evidence="2" type="ORF">GCM10023209_31380</name>
</gene>
<proteinExistence type="predicted"/>
<feature type="transmembrane region" description="Helical" evidence="1">
    <location>
        <begin position="20"/>
        <end position="39"/>
    </location>
</feature>
<comment type="caution">
    <text evidence="2">The sequence shown here is derived from an EMBL/GenBank/DDBJ whole genome shotgun (WGS) entry which is preliminary data.</text>
</comment>
<keyword evidence="1" id="KW-0812">Transmembrane</keyword>
<dbReference type="InterPro" id="IPR049500">
    <property type="entry name" value="Peptidase_M50B-like"/>
</dbReference>
<keyword evidence="1" id="KW-0472">Membrane</keyword>
<feature type="transmembrane region" description="Helical" evidence="1">
    <location>
        <begin position="114"/>
        <end position="130"/>
    </location>
</feature>
<dbReference type="PANTHER" id="PTHR33979:SF2">
    <property type="entry name" value="PEPTIDASE M50B-LIKE-DOMAIN-CONTAINING PROTEIN"/>
    <property type="match status" value="1"/>
</dbReference>
<evidence type="ECO:0000256" key="1">
    <source>
        <dbReference type="SAM" id="Phobius"/>
    </source>
</evidence>
<evidence type="ECO:0000313" key="2">
    <source>
        <dbReference type="EMBL" id="GAA5079306.1"/>
    </source>
</evidence>
<evidence type="ECO:0008006" key="4">
    <source>
        <dbReference type="Google" id="ProtNLM"/>
    </source>
</evidence>
<feature type="transmembrane region" description="Helical" evidence="1">
    <location>
        <begin position="161"/>
        <end position="179"/>
    </location>
</feature>
<organism evidence="2 3">
    <name type="scientific">[Roseibacterium] beibuensis</name>
    <dbReference type="NCBI Taxonomy" id="1193142"/>
    <lineage>
        <taxon>Bacteria</taxon>
        <taxon>Pseudomonadati</taxon>
        <taxon>Pseudomonadota</taxon>
        <taxon>Alphaproteobacteria</taxon>
        <taxon>Rhodobacterales</taxon>
        <taxon>Roseobacteraceae</taxon>
        <taxon>Roseicyclus</taxon>
    </lineage>
</organism>
<dbReference type="EMBL" id="BAABHW010000005">
    <property type="protein sequence ID" value="GAA5079306.1"/>
    <property type="molecule type" value="Genomic_DNA"/>
</dbReference>
<evidence type="ECO:0000313" key="3">
    <source>
        <dbReference type="Proteomes" id="UP001499910"/>
    </source>
</evidence>
<dbReference type="Pfam" id="PF13398">
    <property type="entry name" value="Peptidase_M50B"/>
    <property type="match status" value="1"/>
</dbReference>
<reference evidence="3" key="1">
    <citation type="journal article" date="2019" name="Int. J. Syst. Evol. Microbiol.">
        <title>The Global Catalogue of Microorganisms (GCM) 10K type strain sequencing project: providing services to taxonomists for standard genome sequencing and annotation.</title>
        <authorList>
            <consortium name="The Broad Institute Genomics Platform"/>
            <consortium name="The Broad Institute Genome Sequencing Center for Infectious Disease"/>
            <person name="Wu L."/>
            <person name="Ma J."/>
        </authorList>
    </citation>
    <scope>NUCLEOTIDE SEQUENCE [LARGE SCALE GENOMIC DNA]</scope>
    <source>
        <strain evidence="3">JCM 18015</strain>
    </source>
</reference>
<dbReference type="Proteomes" id="UP001499910">
    <property type="component" value="Unassembled WGS sequence"/>
</dbReference>
<protein>
    <recommendedName>
        <fullName evidence="4">Peptidase M50B-like protein</fullName>
    </recommendedName>
</protein>
<name>A0ABP9LMI6_9RHOB</name>
<feature type="transmembrane region" description="Helical" evidence="1">
    <location>
        <begin position="199"/>
        <end position="222"/>
    </location>
</feature>
<keyword evidence="3" id="KW-1185">Reference proteome</keyword>
<accession>A0ABP9LMI6</accession>
<feature type="transmembrane region" description="Helical" evidence="1">
    <location>
        <begin position="85"/>
        <end position="107"/>
    </location>
</feature>
<sequence length="237" mass="25386">MAPCAVDNGSARMRVLHHHWQLLAILAVVFMLWSTPVILPLKLLVVFFHELSHGLAAILTGGSIETISVSFQQGGEAWTRGGSRFAILTAGYLGSLLIGVGLLWAALRSTADRAVLGGLGALMLVVLVLYVRDLPAALICLGTGAALLAGARYLPRQGCDLALRVIGLSSLLYVPYDIFDDTLRRSALRSDARMLAEEVGGTTVMWGALWLIISLAVISFAARRILGRDSNLYFGKG</sequence>
<keyword evidence="1" id="KW-1133">Transmembrane helix</keyword>